<evidence type="ECO:0008006" key="4">
    <source>
        <dbReference type="Google" id="ProtNLM"/>
    </source>
</evidence>
<dbReference type="OrthoDB" id="6390032at2759"/>
<sequence>MTGHLGEEMQNQLIVQLNPTTHYYAPPPQKQLESSGNLFKTQLCSNQNNTTKVATIPTSVIIFRKVMAVSELRELVSIPLREKIPHFSGYLGDISVTDWFKQAERIAKGGNWSKEQMKRYFSERFTKLALSFQEHLDDPENPEPISDYNEWKDLIIEEFKDPSENQIFKNELAEIKQKTNERVRDFRARLEKLFVKAYNEKLFRSPNEDMTLIRNDILKNAFEGGLKTELLPGYENRIPADADYATCVTTATDIESILARKKSISQNRHSEISAISLHQELLTNDVEDLNRKFEGLNSYDNLDDRPIREISAVPGVYSDNGQPYTDTPNFSLNSRTKHRSFEPPNQR</sequence>
<name>E9HES2_DAPPU</name>
<evidence type="ECO:0000313" key="2">
    <source>
        <dbReference type="EMBL" id="EFX69719.1"/>
    </source>
</evidence>
<dbReference type="Proteomes" id="UP000000305">
    <property type="component" value="Unassembled WGS sequence"/>
</dbReference>
<dbReference type="PhylomeDB" id="E9HES2"/>
<dbReference type="KEGG" id="dpx:DAPPUDRAFT_258088"/>
<organism evidence="2 3">
    <name type="scientific">Daphnia pulex</name>
    <name type="common">Water flea</name>
    <dbReference type="NCBI Taxonomy" id="6669"/>
    <lineage>
        <taxon>Eukaryota</taxon>
        <taxon>Metazoa</taxon>
        <taxon>Ecdysozoa</taxon>
        <taxon>Arthropoda</taxon>
        <taxon>Crustacea</taxon>
        <taxon>Branchiopoda</taxon>
        <taxon>Diplostraca</taxon>
        <taxon>Cladocera</taxon>
        <taxon>Anomopoda</taxon>
        <taxon>Daphniidae</taxon>
        <taxon>Daphnia</taxon>
    </lineage>
</organism>
<dbReference type="HOGENOM" id="CLU_068748_0_0_1"/>
<dbReference type="PANTHER" id="PTHR33223:SF6">
    <property type="entry name" value="CCHC-TYPE DOMAIN-CONTAINING PROTEIN"/>
    <property type="match status" value="1"/>
</dbReference>
<protein>
    <recommendedName>
        <fullName evidence="4">Retrotransposon gag domain-containing protein</fullName>
    </recommendedName>
</protein>
<dbReference type="PANTHER" id="PTHR33223">
    <property type="entry name" value="CCHC-TYPE DOMAIN-CONTAINING PROTEIN"/>
    <property type="match status" value="1"/>
</dbReference>
<feature type="compositionally biased region" description="Polar residues" evidence="1">
    <location>
        <begin position="319"/>
        <end position="334"/>
    </location>
</feature>
<gene>
    <name evidence="2" type="ORF">DAPPUDRAFT_258088</name>
</gene>
<evidence type="ECO:0000256" key="1">
    <source>
        <dbReference type="SAM" id="MobiDB-lite"/>
    </source>
</evidence>
<reference evidence="2 3" key="1">
    <citation type="journal article" date="2011" name="Science">
        <title>The ecoresponsive genome of Daphnia pulex.</title>
        <authorList>
            <person name="Colbourne J.K."/>
            <person name="Pfrender M.E."/>
            <person name="Gilbert D."/>
            <person name="Thomas W.K."/>
            <person name="Tucker A."/>
            <person name="Oakley T.H."/>
            <person name="Tokishita S."/>
            <person name="Aerts A."/>
            <person name="Arnold G.J."/>
            <person name="Basu M.K."/>
            <person name="Bauer D.J."/>
            <person name="Caceres C.E."/>
            <person name="Carmel L."/>
            <person name="Casola C."/>
            <person name="Choi J.H."/>
            <person name="Detter J.C."/>
            <person name="Dong Q."/>
            <person name="Dusheyko S."/>
            <person name="Eads B.D."/>
            <person name="Frohlich T."/>
            <person name="Geiler-Samerotte K.A."/>
            <person name="Gerlach D."/>
            <person name="Hatcher P."/>
            <person name="Jogdeo S."/>
            <person name="Krijgsveld J."/>
            <person name="Kriventseva E.V."/>
            <person name="Kultz D."/>
            <person name="Laforsch C."/>
            <person name="Lindquist E."/>
            <person name="Lopez J."/>
            <person name="Manak J.R."/>
            <person name="Muller J."/>
            <person name="Pangilinan J."/>
            <person name="Patwardhan R.P."/>
            <person name="Pitluck S."/>
            <person name="Pritham E.J."/>
            <person name="Rechtsteiner A."/>
            <person name="Rho M."/>
            <person name="Rogozin I.B."/>
            <person name="Sakarya O."/>
            <person name="Salamov A."/>
            <person name="Schaack S."/>
            <person name="Shapiro H."/>
            <person name="Shiga Y."/>
            <person name="Skalitzky C."/>
            <person name="Smith Z."/>
            <person name="Souvorov A."/>
            <person name="Sung W."/>
            <person name="Tang Z."/>
            <person name="Tsuchiya D."/>
            <person name="Tu H."/>
            <person name="Vos H."/>
            <person name="Wang M."/>
            <person name="Wolf Y.I."/>
            <person name="Yamagata H."/>
            <person name="Yamada T."/>
            <person name="Ye Y."/>
            <person name="Shaw J.R."/>
            <person name="Andrews J."/>
            <person name="Crease T.J."/>
            <person name="Tang H."/>
            <person name="Lucas S.M."/>
            <person name="Robertson H.M."/>
            <person name="Bork P."/>
            <person name="Koonin E.V."/>
            <person name="Zdobnov E.M."/>
            <person name="Grigoriev I.V."/>
            <person name="Lynch M."/>
            <person name="Boore J.L."/>
        </authorList>
    </citation>
    <scope>NUCLEOTIDE SEQUENCE [LARGE SCALE GENOMIC DNA]</scope>
</reference>
<feature type="region of interest" description="Disordered" evidence="1">
    <location>
        <begin position="314"/>
        <end position="347"/>
    </location>
</feature>
<accession>E9HES2</accession>
<evidence type="ECO:0000313" key="3">
    <source>
        <dbReference type="Proteomes" id="UP000000305"/>
    </source>
</evidence>
<proteinExistence type="predicted"/>
<dbReference type="EMBL" id="GL732631">
    <property type="protein sequence ID" value="EFX69719.1"/>
    <property type="molecule type" value="Genomic_DNA"/>
</dbReference>
<dbReference type="InParanoid" id="E9HES2"/>
<keyword evidence="3" id="KW-1185">Reference proteome</keyword>
<dbReference type="AlphaFoldDB" id="E9HES2"/>